<keyword evidence="3 7" id="KW-0812">Transmembrane</keyword>
<feature type="transmembrane region" description="Helical" evidence="7">
    <location>
        <begin position="347"/>
        <end position="366"/>
    </location>
</feature>
<dbReference type="SUPFAM" id="SSF103473">
    <property type="entry name" value="MFS general substrate transporter"/>
    <property type="match status" value="1"/>
</dbReference>
<keyword evidence="4 7" id="KW-1133">Transmembrane helix</keyword>
<sequence>MGSAGCTGAADSAASIWLSIVTNLASRLPRAATPVASASHYRAMGENRDVSGRRREHPNAGPESGPVRRYPNDGTGEHPGMANYPSDDHATSGSGYGSGYDSASGRRSNPTPSANRYLPPLGSERGHQSDPDGPPRRGVGDRAGERVTVTRAAAMRSREMGERMYSMVHRAATADGADKSGLTALTWPVMANFAVDSAMAVALANTLFFAAASGESKSKVALYLLITIAPFAVIAPLIGPALDRVQHGRRAALAMSFMLRMVLAIVLIMNYDGATGSYPSWVLYPCALGMMVLSKSFSVLRSAVTPRVMPPTIDLVRVNSRLTVFGLIGGTIVGGGIAAGIEYLFTTLFALPGALFVVVFLALAGASLSMRIPRWVEVTEGEVPTTLTYHGPSGPMGGWASDAVTEPISSPRQPLGRNIITSLWGNCTIKAMVGFLFLYPAFVAKAHQASGWVQLGMLGMIGAAAGIGNFAGNFTAARLRLGRPAVLVVRATIAVTVMALAAAVTGNLFVAAAATLVTSGSTAIAKASLDASLQDDLPEESRASAFGRSESVLQLAWVLGGALGVLVYTELWVGFTAISALLILGLAQTIVSSRGASLIPGFGGNRPVVAEQEGKSTVTNR</sequence>
<feature type="transmembrane region" description="Helical" evidence="7">
    <location>
        <begin position="281"/>
        <end position="300"/>
    </location>
</feature>
<evidence type="ECO:0000313" key="9">
    <source>
        <dbReference type="Proteomes" id="UP000467249"/>
    </source>
</evidence>
<evidence type="ECO:0000256" key="6">
    <source>
        <dbReference type="SAM" id="MobiDB-lite"/>
    </source>
</evidence>
<protein>
    <recommendedName>
        <fullName evidence="10">MFS transporter</fullName>
    </recommendedName>
</protein>
<reference evidence="8 9" key="1">
    <citation type="journal article" date="2019" name="Emerg. Microbes Infect.">
        <title>Comprehensive subspecies identification of 175 nontuberculous mycobacteria species based on 7547 genomic profiles.</title>
        <authorList>
            <person name="Matsumoto Y."/>
            <person name="Kinjo T."/>
            <person name="Motooka D."/>
            <person name="Nabeya D."/>
            <person name="Jung N."/>
            <person name="Uechi K."/>
            <person name="Horii T."/>
            <person name="Iida T."/>
            <person name="Fujita J."/>
            <person name="Nakamura S."/>
        </authorList>
    </citation>
    <scope>NUCLEOTIDE SEQUENCE [LARGE SCALE GENOMIC DNA]</scope>
    <source>
        <strain evidence="8 9">JCM 30275</strain>
    </source>
</reference>
<dbReference type="Gene3D" id="1.20.1250.20">
    <property type="entry name" value="MFS general substrate transporter like domains"/>
    <property type="match status" value="1"/>
</dbReference>
<feature type="compositionally biased region" description="Low complexity" evidence="6">
    <location>
        <begin position="99"/>
        <end position="108"/>
    </location>
</feature>
<feature type="compositionally biased region" description="Basic and acidic residues" evidence="6">
    <location>
        <begin position="43"/>
        <end position="53"/>
    </location>
</feature>
<dbReference type="EMBL" id="AP022620">
    <property type="protein sequence ID" value="BBZ77696.1"/>
    <property type="molecule type" value="Genomic_DNA"/>
</dbReference>
<keyword evidence="2" id="KW-1003">Cell membrane</keyword>
<evidence type="ECO:0000256" key="1">
    <source>
        <dbReference type="ARBA" id="ARBA00004651"/>
    </source>
</evidence>
<feature type="transmembrane region" description="Helical" evidence="7">
    <location>
        <begin position="487"/>
        <end position="510"/>
    </location>
</feature>
<feature type="compositionally biased region" description="Basic and acidic residues" evidence="6">
    <location>
        <begin position="124"/>
        <end position="145"/>
    </location>
</feature>
<keyword evidence="9" id="KW-1185">Reference proteome</keyword>
<dbReference type="PANTHER" id="PTHR23513">
    <property type="entry name" value="INTEGRAL MEMBRANE EFFLUX PROTEIN-RELATED"/>
    <property type="match status" value="1"/>
</dbReference>
<evidence type="ECO:0008006" key="10">
    <source>
        <dbReference type="Google" id="ProtNLM"/>
    </source>
</evidence>
<dbReference type="GO" id="GO:0022857">
    <property type="term" value="F:transmembrane transporter activity"/>
    <property type="evidence" value="ECO:0007669"/>
    <property type="project" value="InterPro"/>
</dbReference>
<evidence type="ECO:0000256" key="5">
    <source>
        <dbReference type="ARBA" id="ARBA00023136"/>
    </source>
</evidence>
<evidence type="ECO:0000256" key="7">
    <source>
        <dbReference type="SAM" id="Phobius"/>
    </source>
</evidence>
<dbReference type="CDD" id="cd06173">
    <property type="entry name" value="MFS_MefA_like"/>
    <property type="match status" value="1"/>
</dbReference>
<feature type="transmembrane region" description="Helical" evidence="7">
    <location>
        <begin position="419"/>
        <end position="439"/>
    </location>
</feature>
<evidence type="ECO:0000256" key="2">
    <source>
        <dbReference type="ARBA" id="ARBA00022475"/>
    </source>
</evidence>
<gene>
    <name evidence="8" type="ORF">MANY_30330</name>
</gene>
<feature type="transmembrane region" description="Helical" evidence="7">
    <location>
        <begin position="220"/>
        <end position="239"/>
    </location>
</feature>
<feature type="transmembrane region" description="Helical" evidence="7">
    <location>
        <begin position="189"/>
        <end position="214"/>
    </location>
</feature>
<evidence type="ECO:0000256" key="3">
    <source>
        <dbReference type="ARBA" id="ARBA00022692"/>
    </source>
</evidence>
<comment type="subcellular location">
    <subcellularLocation>
        <location evidence="1">Cell membrane</location>
        <topology evidence="1">Multi-pass membrane protein</topology>
    </subcellularLocation>
</comment>
<proteinExistence type="predicted"/>
<name>A0A6N4W6W8_9MYCO</name>
<dbReference type="Proteomes" id="UP000467249">
    <property type="component" value="Chromosome"/>
</dbReference>
<feature type="transmembrane region" description="Helical" evidence="7">
    <location>
        <begin position="321"/>
        <end position="341"/>
    </location>
</feature>
<feature type="transmembrane region" description="Helical" evidence="7">
    <location>
        <begin position="451"/>
        <end position="475"/>
    </location>
</feature>
<keyword evidence="5 7" id="KW-0472">Membrane</keyword>
<feature type="transmembrane region" description="Helical" evidence="7">
    <location>
        <begin position="251"/>
        <end position="269"/>
    </location>
</feature>
<dbReference type="KEGG" id="many:MANY_30330"/>
<accession>A0A6N4W6W8</accession>
<evidence type="ECO:0000313" key="8">
    <source>
        <dbReference type="EMBL" id="BBZ77696.1"/>
    </source>
</evidence>
<dbReference type="AlphaFoldDB" id="A0A6N4W6W8"/>
<organism evidence="8 9">
    <name type="scientific">Mycolicibacterium anyangense</name>
    <dbReference type="NCBI Taxonomy" id="1431246"/>
    <lineage>
        <taxon>Bacteria</taxon>
        <taxon>Bacillati</taxon>
        <taxon>Actinomycetota</taxon>
        <taxon>Actinomycetes</taxon>
        <taxon>Mycobacteriales</taxon>
        <taxon>Mycobacteriaceae</taxon>
        <taxon>Mycolicibacterium</taxon>
    </lineage>
</organism>
<feature type="region of interest" description="Disordered" evidence="6">
    <location>
        <begin position="31"/>
        <end position="146"/>
    </location>
</feature>
<dbReference type="Pfam" id="PF07690">
    <property type="entry name" value="MFS_1"/>
    <property type="match status" value="1"/>
</dbReference>
<dbReference type="GO" id="GO:0005886">
    <property type="term" value="C:plasma membrane"/>
    <property type="evidence" value="ECO:0007669"/>
    <property type="project" value="UniProtKB-SubCell"/>
</dbReference>
<evidence type="ECO:0000256" key="4">
    <source>
        <dbReference type="ARBA" id="ARBA00022989"/>
    </source>
</evidence>
<dbReference type="PANTHER" id="PTHR23513:SF18">
    <property type="entry name" value="INTEGRAL MEMBRANE PROTEIN"/>
    <property type="match status" value="1"/>
</dbReference>
<feature type="transmembrane region" description="Helical" evidence="7">
    <location>
        <begin position="555"/>
        <end position="584"/>
    </location>
</feature>
<dbReference type="InterPro" id="IPR011701">
    <property type="entry name" value="MFS"/>
</dbReference>
<dbReference type="InterPro" id="IPR036259">
    <property type="entry name" value="MFS_trans_sf"/>
</dbReference>